<dbReference type="InterPro" id="IPR003726">
    <property type="entry name" value="HCY_dom"/>
</dbReference>
<sequence>MGDHHWPSSFKKDSEKPLAQTIVEEENILVHRYNGELRKQAGLIRTPTVECNRTFLRELGLEERIEAIHNIAVSTGTDTITNGGFDSLLAGTVGPYFNPDPDLRIDEMEKAFGEPAVYLIDKGIDVLLLQGFTDLTMFQVAVRSMRRVNSVPIPLAAFFRLQEADMDTVNRVLNLADQLQIELVGFEVTPSLLEKLPEQMPACETALGFQLGENPEEASSQQQLRAACEKLLTYTPTMILGGQGLSAEKWENCRTWIGESTS</sequence>
<dbReference type="SUPFAM" id="SSF82282">
    <property type="entry name" value="Homocysteine S-methyltransferase"/>
    <property type="match status" value="1"/>
</dbReference>
<gene>
    <name evidence="4" type="ORF">COB67_12660</name>
</gene>
<dbReference type="InterPro" id="IPR036589">
    <property type="entry name" value="HCY_dom_sf"/>
</dbReference>
<comment type="caution">
    <text evidence="4">The sequence shown here is derived from an EMBL/GenBank/DDBJ whole genome shotgun (WGS) entry which is preliminary data.</text>
</comment>
<evidence type="ECO:0000313" key="5">
    <source>
        <dbReference type="Proteomes" id="UP000218113"/>
    </source>
</evidence>
<dbReference type="Pfam" id="PF02574">
    <property type="entry name" value="S-methyl_trans"/>
    <property type="match status" value="1"/>
</dbReference>
<dbReference type="GO" id="GO:0032259">
    <property type="term" value="P:methylation"/>
    <property type="evidence" value="ECO:0007669"/>
    <property type="project" value="UniProtKB-KW"/>
</dbReference>
<keyword evidence="2" id="KW-0808">Transferase</keyword>
<reference evidence="5" key="1">
    <citation type="submission" date="2017-08" db="EMBL/GenBank/DDBJ databases">
        <title>A dynamic microbial community with high functional redundancy inhabits the cold, oxic subseafloor aquifer.</title>
        <authorList>
            <person name="Tully B.J."/>
            <person name="Wheat C.G."/>
            <person name="Glazer B.T."/>
            <person name="Huber J.A."/>
        </authorList>
    </citation>
    <scope>NUCLEOTIDE SEQUENCE [LARGE SCALE GENOMIC DNA]</scope>
</reference>
<dbReference type="AlphaFoldDB" id="A0A2A4SQA5"/>
<evidence type="ECO:0000313" key="4">
    <source>
        <dbReference type="EMBL" id="PCI23523.1"/>
    </source>
</evidence>
<evidence type="ECO:0000256" key="2">
    <source>
        <dbReference type="ARBA" id="ARBA00022679"/>
    </source>
</evidence>
<organism evidence="4 5">
    <name type="scientific">SAR324 cluster bacterium</name>
    <dbReference type="NCBI Taxonomy" id="2024889"/>
    <lineage>
        <taxon>Bacteria</taxon>
        <taxon>Deltaproteobacteria</taxon>
        <taxon>SAR324 cluster</taxon>
    </lineage>
</organism>
<evidence type="ECO:0000256" key="1">
    <source>
        <dbReference type="ARBA" id="ARBA00022603"/>
    </source>
</evidence>
<feature type="domain" description="Hcy-binding" evidence="3">
    <location>
        <begin position="37"/>
        <end position="200"/>
    </location>
</feature>
<accession>A0A2A4SQA5</accession>
<evidence type="ECO:0000259" key="3">
    <source>
        <dbReference type="Pfam" id="PF02574"/>
    </source>
</evidence>
<protein>
    <recommendedName>
        <fullName evidence="3">Hcy-binding domain-containing protein</fullName>
    </recommendedName>
</protein>
<dbReference type="GO" id="GO:0008168">
    <property type="term" value="F:methyltransferase activity"/>
    <property type="evidence" value="ECO:0007669"/>
    <property type="project" value="UniProtKB-KW"/>
</dbReference>
<dbReference type="Proteomes" id="UP000218113">
    <property type="component" value="Unassembled WGS sequence"/>
</dbReference>
<keyword evidence="1" id="KW-0489">Methyltransferase</keyword>
<proteinExistence type="predicted"/>
<dbReference type="Gene3D" id="3.20.20.330">
    <property type="entry name" value="Homocysteine-binding-like domain"/>
    <property type="match status" value="1"/>
</dbReference>
<name>A0A2A4SQA5_9DELT</name>
<dbReference type="EMBL" id="NVSR01000141">
    <property type="protein sequence ID" value="PCI23523.1"/>
    <property type="molecule type" value="Genomic_DNA"/>
</dbReference>